<evidence type="ECO:0000256" key="9">
    <source>
        <dbReference type="HAMAP-Rule" id="MF_00148"/>
    </source>
</evidence>
<dbReference type="GO" id="GO:0097510">
    <property type="term" value="P:base-excision repair, AP site formation via deaminated base removal"/>
    <property type="evidence" value="ECO:0007669"/>
    <property type="project" value="TreeGrafter"/>
</dbReference>
<dbReference type="EC" id="3.2.2.27" evidence="4 9"/>
<comment type="similarity">
    <text evidence="3 9 11">Belongs to the uracil-DNA glycosylase (UDG) superfamily. UNG family.</text>
</comment>
<comment type="subcellular location">
    <subcellularLocation>
        <location evidence="9">Cytoplasm</location>
    </subcellularLocation>
</comment>
<protein>
    <recommendedName>
        <fullName evidence="5 9">Uracil-DNA glycosylase</fullName>
        <shortName evidence="9">UDG</shortName>
        <ecNumber evidence="4 9">3.2.2.27</ecNumber>
    </recommendedName>
</protein>
<dbReference type="NCBIfam" id="NF003588">
    <property type="entry name" value="PRK05254.1-1"/>
    <property type="match status" value="1"/>
</dbReference>
<keyword evidence="9" id="KW-0963">Cytoplasm</keyword>
<evidence type="ECO:0000256" key="10">
    <source>
        <dbReference type="PROSITE-ProRule" id="PRU10072"/>
    </source>
</evidence>
<dbReference type="InterPro" id="IPR036895">
    <property type="entry name" value="Uracil-DNA_glycosylase-like_sf"/>
</dbReference>
<dbReference type="FunFam" id="3.40.470.10:FF:000001">
    <property type="entry name" value="Uracil-DNA glycosylase"/>
    <property type="match status" value="1"/>
</dbReference>
<dbReference type="NCBIfam" id="NF003592">
    <property type="entry name" value="PRK05254.1-5"/>
    <property type="match status" value="1"/>
</dbReference>
<organism evidence="13 14">
    <name type="scientific">Hymenobacter chitinivorans DSM 11115</name>
    <dbReference type="NCBI Taxonomy" id="1121954"/>
    <lineage>
        <taxon>Bacteria</taxon>
        <taxon>Pseudomonadati</taxon>
        <taxon>Bacteroidota</taxon>
        <taxon>Cytophagia</taxon>
        <taxon>Cytophagales</taxon>
        <taxon>Hymenobacteraceae</taxon>
        <taxon>Hymenobacter</taxon>
    </lineage>
</organism>
<dbReference type="NCBIfam" id="NF003591">
    <property type="entry name" value="PRK05254.1-4"/>
    <property type="match status" value="1"/>
</dbReference>
<dbReference type="InterPro" id="IPR018085">
    <property type="entry name" value="Ura-DNA_Glyclase_AS"/>
</dbReference>
<keyword evidence="6 9" id="KW-0227">DNA damage</keyword>
<comment type="function">
    <text evidence="2 9 11">Excises uracil residues from the DNA which can arise as a result of misincorporation of dUMP residues by DNA polymerase or due to deamination of cytosine.</text>
</comment>
<sequence length="232" mass="26073">MDGQSAKNFPLMSVKIEESWRKVLADEFEKPYFQHLLNFVRGEYATATVYPPGPAIFHAFDACPFDQVKVVILGQDPYHGKGQANGLSFSVADGVRTPPSLQNIFKELQDDIPTSTPPANGNLDRWARQGVLLLNATLTVRAKEPGSHQKKGWEQFTDAVIQRISQQKEHVVFILWGAYAQKKGEVIDEKKHLVIRSAHPSPYAADRGFFGSRPFSKTNAYLQQHGEPPIEW</sequence>
<keyword evidence="7 9" id="KW-0378">Hydrolase</keyword>
<dbReference type="CDD" id="cd10027">
    <property type="entry name" value="UDG-F1-like"/>
    <property type="match status" value="1"/>
</dbReference>
<evidence type="ECO:0000313" key="14">
    <source>
        <dbReference type="Proteomes" id="UP000228535"/>
    </source>
</evidence>
<evidence type="ECO:0000256" key="8">
    <source>
        <dbReference type="ARBA" id="ARBA00023204"/>
    </source>
</evidence>
<evidence type="ECO:0000256" key="5">
    <source>
        <dbReference type="ARBA" id="ARBA00018429"/>
    </source>
</evidence>
<dbReference type="PANTHER" id="PTHR11264:SF0">
    <property type="entry name" value="URACIL-DNA GLYCOSYLASE"/>
    <property type="match status" value="1"/>
</dbReference>
<evidence type="ECO:0000256" key="2">
    <source>
        <dbReference type="ARBA" id="ARBA00002631"/>
    </source>
</evidence>
<dbReference type="SUPFAM" id="SSF52141">
    <property type="entry name" value="Uracil-DNA glycosylase-like"/>
    <property type="match status" value="1"/>
</dbReference>
<dbReference type="EMBL" id="PGFA01000005">
    <property type="protein sequence ID" value="PJJ48033.1"/>
    <property type="molecule type" value="Genomic_DNA"/>
</dbReference>
<keyword evidence="14" id="KW-1185">Reference proteome</keyword>
<dbReference type="InterPro" id="IPR002043">
    <property type="entry name" value="UDG_fam1"/>
</dbReference>
<reference evidence="13 14" key="1">
    <citation type="submission" date="2017-11" db="EMBL/GenBank/DDBJ databases">
        <title>Genomic Encyclopedia of Archaeal and Bacterial Type Strains, Phase II (KMG-II): From Individual Species to Whole Genera.</title>
        <authorList>
            <person name="Goeker M."/>
        </authorList>
    </citation>
    <scope>NUCLEOTIDE SEQUENCE [LARGE SCALE GENOMIC DNA]</scope>
    <source>
        <strain evidence="13 14">DSM 11115</strain>
    </source>
</reference>
<dbReference type="Gene3D" id="3.40.470.10">
    <property type="entry name" value="Uracil-DNA glycosylase-like domain"/>
    <property type="match status" value="1"/>
</dbReference>
<feature type="domain" description="Uracil-DNA glycosylase-like" evidence="12">
    <location>
        <begin position="61"/>
        <end position="222"/>
    </location>
</feature>
<evidence type="ECO:0000256" key="11">
    <source>
        <dbReference type="RuleBase" id="RU003780"/>
    </source>
</evidence>
<evidence type="ECO:0000256" key="1">
    <source>
        <dbReference type="ARBA" id="ARBA00001400"/>
    </source>
</evidence>
<name>A0A2M9AQW7_9BACT</name>
<proteinExistence type="inferred from homology"/>
<keyword evidence="8 9" id="KW-0234">DNA repair</keyword>
<dbReference type="GO" id="GO:0005737">
    <property type="term" value="C:cytoplasm"/>
    <property type="evidence" value="ECO:0007669"/>
    <property type="project" value="UniProtKB-SubCell"/>
</dbReference>
<dbReference type="Proteomes" id="UP000228535">
    <property type="component" value="Unassembled WGS sequence"/>
</dbReference>
<dbReference type="SMART" id="SM00987">
    <property type="entry name" value="UreE_C"/>
    <property type="match status" value="1"/>
</dbReference>
<comment type="caution">
    <text evidence="13">The sequence shown here is derived from an EMBL/GenBank/DDBJ whole genome shotgun (WGS) entry which is preliminary data.</text>
</comment>
<dbReference type="InterPro" id="IPR005122">
    <property type="entry name" value="Uracil-DNA_glycosylase-like"/>
</dbReference>
<dbReference type="NCBIfam" id="TIGR00628">
    <property type="entry name" value="ung"/>
    <property type="match status" value="1"/>
</dbReference>
<dbReference type="AlphaFoldDB" id="A0A2M9AQW7"/>
<evidence type="ECO:0000259" key="12">
    <source>
        <dbReference type="SMART" id="SM00986"/>
    </source>
</evidence>
<evidence type="ECO:0000313" key="13">
    <source>
        <dbReference type="EMBL" id="PJJ48033.1"/>
    </source>
</evidence>
<dbReference type="PROSITE" id="PS00130">
    <property type="entry name" value="U_DNA_GLYCOSYLASE"/>
    <property type="match status" value="1"/>
</dbReference>
<accession>A0A2M9AQW7</accession>
<dbReference type="GO" id="GO:0004844">
    <property type="term" value="F:uracil DNA N-glycosylase activity"/>
    <property type="evidence" value="ECO:0007669"/>
    <property type="project" value="UniProtKB-UniRule"/>
</dbReference>
<evidence type="ECO:0000256" key="3">
    <source>
        <dbReference type="ARBA" id="ARBA00008184"/>
    </source>
</evidence>
<feature type="active site" description="Proton acceptor" evidence="9 10">
    <location>
        <position position="76"/>
    </location>
</feature>
<dbReference type="HAMAP" id="MF_00148">
    <property type="entry name" value="UDG"/>
    <property type="match status" value="1"/>
</dbReference>
<evidence type="ECO:0000256" key="6">
    <source>
        <dbReference type="ARBA" id="ARBA00022763"/>
    </source>
</evidence>
<comment type="catalytic activity">
    <reaction evidence="1 9 11">
        <text>Hydrolyzes single-stranded DNA or mismatched double-stranded DNA and polynucleotides, releasing free uracil.</text>
        <dbReference type="EC" id="3.2.2.27"/>
    </reaction>
</comment>
<evidence type="ECO:0000256" key="7">
    <source>
        <dbReference type="ARBA" id="ARBA00022801"/>
    </source>
</evidence>
<dbReference type="SMART" id="SM00986">
    <property type="entry name" value="UDG"/>
    <property type="match status" value="1"/>
</dbReference>
<dbReference type="Pfam" id="PF03167">
    <property type="entry name" value="UDG"/>
    <property type="match status" value="1"/>
</dbReference>
<dbReference type="PANTHER" id="PTHR11264">
    <property type="entry name" value="URACIL-DNA GLYCOSYLASE"/>
    <property type="match status" value="1"/>
</dbReference>
<dbReference type="NCBIfam" id="NF003589">
    <property type="entry name" value="PRK05254.1-2"/>
    <property type="match status" value="1"/>
</dbReference>
<gene>
    <name evidence="9" type="primary">ung</name>
    <name evidence="13" type="ORF">CLV45_4726</name>
</gene>
<evidence type="ECO:0000256" key="4">
    <source>
        <dbReference type="ARBA" id="ARBA00012030"/>
    </source>
</evidence>